<gene>
    <name evidence="4" type="ORF">GCM10010124_20390</name>
</gene>
<keyword evidence="5" id="KW-1185">Reference proteome</keyword>
<comment type="caution">
    <text evidence="4">The sequence shown here is derived from an EMBL/GenBank/DDBJ whole genome shotgun (WGS) entry which is preliminary data.</text>
</comment>
<proteinExistence type="predicted"/>
<accession>A0A8J3BNU0</accession>
<comment type="subcellular location">
    <subcellularLocation>
        <location evidence="2">Cell membrane</location>
    </subcellularLocation>
</comment>
<organism evidence="4 5">
    <name type="scientific">Pilimelia terevasa</name>
    <dbReference type="NCBI Taxonomy" id="53372"/>
    <lineage>
        <taxon>Bacteria</taxon>
        <taxon>Bacillati</taxon>
        <taxon>Actinomycetota</taxon>
        <taxon>Actinomycetes</taxon>
        <taxon>Micromonosporales</taxon>
        <taxon>Micromonosporaceae</taxon>
        <taxon>Pilimelia</taxon>
    </lineage>
</organism>
<dbReference type="Gene3D" id="1.10.287.130">
    <property type="match status" value="1"/>
</dbReference>
<evidence type="ECO:0000256" key="3">
    <source>
        <dbReference type="ARBA" id="ARBA00012438"/>
    </source>
</evidence>
<dbReference type="GO" id="GO:0000155">
    <property type="term" value="F:phosphorelay sensor kinase activity"/>
    <property type="evidence" value="ECO:0007669"/>
    <property type="project" value="InterPro"/>
</dbReference>
<dbReference type="InterPro" id="IPR036097">
    <property type="entry name" value="HisK_dim/P_sf"/>
</dbReference>
<reference evidence="4" key="1">
    <citation type="journal article" date="2014" name="Int. J. Syst. Evol. Microbiol.">
        <title>Complete genome sequence of Corynebacterium casei LMG S-19264T (=DSM 44701T), isolated from a smear-ripened cheese.</title>
        <authorList>
            <consortium name="US DOE Joint Genome Institute (JGI-PGF)"/>
            <person name="Walter F."/>
            <person name="Albersmeier A."/>
            <person name="Kalinowski J."/>
            <person name="Ruckert C."/>
        </authorList>
    </citation>
    <scope>NUCLEOTIDE SEQUENCE</scope>
    <source>
        <strain evidence="4">JCM 3091</strain>
    </source>
</reference>
<evidence type="ECO:0000256" key="1">
    <source>
        <dbReference type="ARBA" id="ARBA00000085"/>
    </source>
</evidence>
<protein>
    <recommendedName>
        <fullName evidence="3">histidine kinase</fullName>
        <ecNumber evidence="3">2.7.13.3</ecNumber>
    </recommendedName>
</protein>
<dbReference type="AlphaFoldDB" id="A0A8J3BNU0"/>
<dbReference type="EC" id="2.7.13.3" evidence="3"/>
<dbReference type="RefSeq" id="WP_189114010.1">
    <property type="nucleotide sequence ID" value="NZ_BMQC01000006.1"/>
</dbReference>
<sequence>MDTADEAQRLRTEVGRLAHDLANALGIVQNYVAFLADDLPEDPGHPARADLPPLETATARAVALVQDLQEVATAGT</sequence>
<evidence type="ECO:0000313" key="5">
    <source>
        <dbReference type="Proteomes" id="UP000662200"/>
    </source>
</evidence>
<dbReference type="EMBL" id="BMQC01000006">
    <property type="protein sequence ID" value="GGK27731.1"/>
    <property type="molecule type" value="Genomic_DNA"/>
</dbReference>
<comment type="catalytic activity">
    <reaction evidence="1">
        <text>ATP + protein L-histidine = ADP + protein N-phospho-L-histidine.</text>
        <dbReference type="EC" id="2.7.13.3"/>
    </reaction>
</comment>
<reference evidence="4" key="2">
    <citation type="submission" date="2020-09" db="EMBL/GenBank/DDBJ databases">
        <authorList>
            <person name="Sun Q."/>
            <person name="Ohkuma M."/>
        </authorList>
    </citation>
    <scope>NUCLEOTIDE SEQUENCE</scope>
    <source>
        <strain evidence="4">JCM 3091</strain>
    </source>
</reference>
<dbReference type="SUPFAM" id="SSF47384">
    <property type="entry name" value="Homodimeric domain of signal transducing histidine kinase"/>
    <property type="match status" value="1"/>
</dbReference>
<dbReference type="GO" id="GO:0005886">
    <property type="term" value="C:plasma membrane"/>
    <property type="evidence" value="ECO:0007669"/>
    <property type="project" value="UniProtKB-SubCell"/>
</dbReference>
<evidence type="ECO:0000256" key="2">
    <source>
        <dbReference type="ARBA" id="ARBA00004236"/>
    </source>
</evidence>
<evidence type="ECO:0000313" key="4">
    <source>
        <dbReference type="EMBL" id="GGK27731.1"/>
    </source>
</evidence>
<name>A0A8J3BNU0_9ACTN</name>
<dbReference type="Proteomes" id="UP000662200">
    <property type="component" value="Unassembled WGS sequence"/>
</dbReference>